<gene>
    <name evidence="14" type="ORF">DQK91_06960</name>
</gene>
<dbReference type="Pfam" id="PF12627">
    <property type="entry name" value="PolyA_pol_RNAbd"/>
    <property type="match status" value="1"/>
</dbReference>
<dbReference type="Pfam" id="PF01966">
    <property type="entry name" value="HD"/>
    <property type="match status" value="1"/>
</dbReference>
<evidence type="ECO:0000256" key="12">
    <source>
        <dbReference type="SAM" id="MobiDB-lite"/>
    </source>
</evidence>
<sequence length="383" mass="42199">MRLYLAGGAVRDMLLGRPAADRDFVYFGEEAELLQRFPDAKRAGKSFSIFIHRGMEFAPPRGATIHEDLLRRDLTVNALAMDEDGRLFLHPRAAEDLANRVLRPASDRSFVDDPLRVFRGPRFLAKHPDFSAHPELVSAMRQAAEDGLLNGLDAERVGAEVIKTLNAPRPGNFLRLLAKAHCLEPWFPELAGTDDIPAGPLPFHDESVLEHTAQCMDRAAALCNSFPQAEVPTAVWMSLCHDLGKASTDPELWPKHYGHEGRGEKSAAALADRLRLSNRLRKAGTVASARHMTMARYASLRPGTRVDMLDALHRDRLVEEMLVTAAADGDIPPDAALFTAVRQDLSRMLAVHLPSEDQGKGPESGEKLRSLRCQALAESDSSL</sequence>
<dbReference type="SMART" id="SM00471">
    <property type="entry name" value="HDc"/>
    <property type="match status" value="1"/>
</dbReference>
<accession>A0A6P1ZJ04</accession>
<comment type="caution">
    <text evidence="14">The sequence shown here is derived from an EMBL/GenBank/DDBJ whole genome shotgun (WGS) entry which is preliminary data.</text>
</comment>
<evidence type="ECO:0000256" key="6">
    <source>
        <dbReference type="ARBA" id="ARBA00022741"/>
    </source>
</evidence>
<dbReference type="OrthoDB" id="9805698at2"/>
<keyword evidence="5" id="KW-0479">Metal-binding</keyword>
<reference evidence="14 15" key="1">
    <citation type="submission" date="2018-06" db="EMBL/GenBank/DDBJ databases">
        <title>Complete genome of Desulfovibrio marinus P48SEP.</title>
        <authorList>
            <person name="Crispim J.S."/>
            <person name="Vidigal P.M.P."/>
            <person name="Silva L.C.F."/>
            <person name="Araujo L.C."/>
            <person name="Laguardia C.N."/>
            <person name="Dias R.S."/>
            <person name="Sousa M.P."/>
            <person name="Paula S.O."/>
            <person name="Silva C."/>
        </authorList>
    </citation>
    <scope>NUCLEOTIDE SEQUENCE [LARGE SCALE GENOMIC DNA]</scope>
    <source>
        <strain evidence="14 15">P48SEP</strain>
    </source>
</reference>
<dbReference type="GO" id="GO:0042245">
    <property type="term" value="P:RNA repair"/>
    <property type="evidence" value="ECO:0007669"/>
    <property type="project" value="UniProtKB-KW"/>
</dbReference>
<evidence type="ECO:0000313" key="14">
    <source>
        <dbReference type="EMBL" id="TVM35273.1"/>
    </source>
</evidence>
<dbReference type="InterPro" id="IPR002646">
    <property type="entry name" value="PolA_pol_head_dom"/>
</dbReference>
<evidence type="ECO:0000256" key="2">
    <source>
        <dbReference type="ARBA" id="ARBA00022679"/>
    </source>
</evidence>
<evidence type="ECO:0000256" key="3">
    <source>
        <dbReference type="ARBA" id="ARBA00022694"/>
    </source>
</evidence>
<feature type="compositionally biased region" description="Basic and acidic residues" evidence="12">
    <location>
        <begin position="354"/>
        <end position="369"/>
    </location>
</feature>
<name>A0A6P1ZJ04_9BACT</name>
<dbReference type="GO" id="GO:0046872">
    <property type="term" value="F:metal ion binding"/>
    <property type="evidence" value="ECO:0007669"/>
    <property type="project" value="UniProtKB-KW"/>
</dbReference>
<protein>
    <submittedName>
        <fullName evidence="14">tRNA nucleotidyltransferase</fullName>
    </submittedName>
</protein>
<dbReference type="CDD" id="cd00077">
    <property type="entry name" value="HDc"/>
    <property type="match status" value="1"/>
</dbReference>
<evidence type="ECO:0000256" key="11">
    <source>
        <dbReference type="RuleBase" id="RU003953"/>
    </source>
</evidence>
<dbReference type="SUPFAM" id="SSF81891">
    <property type="entry name" value="Poly A polymerase C-terminal region-like"/>
    <property type="match status" value="1"/>
</dbReference>
<keyword evidence="9" id="KW-0460">Magnesium</keyword>
<evidence type="ECO:0000256" key="1">
    <source>
        <dbReference type="ARBA" id="ARBA00001946"/>
    </source>
</evidence>
<dbReference type="GO" id="GO:0003723">
    <property type="term" value="F:RNA binding"/>
    <property type="evidence" value="ECO:0007669"/>
    <property type="project" value="UniProtKB-KW"/>
</dbReference>
<evidence type="ECO:0000256" key="5">
    <source>
        <dbReference type="ARBA" id="ARBA00022723"/>
    </source>
</evidence>
<proteinExistence type="inferred from homology"/>
<dbReference type="RefSeq" id="WP_144234687.1">
    <property type="nucleotide sequence ID" value="NZ_QMIF01000003.1"/>
</dbReference>
<feature type="domain" description="HD" evidence="13">
    <location>
        <begin position="208"/>
        <end position="315"/>
    </location>
</feature>
<comment type="cofactor">
    <cofactor evidence="1">
        <name>Mg(2+)</name>
        <dbReference type="ChEBI" id="CHEBI:18420"/>
    </cofactor>
</comment>
<dbReference type="SUPFAM" id="SSF81301">
    <property type="entry name" value="Nucleotidyltransferase"/>
    <property type="match status" value="1"/>
</dbReference>
<dbReference type="Pfam" id="PF01743">
    <property type="entry name" value="PolyA_pol"/>
    <property type="match status" value="2"/>
</dbReference>
<dbReference type="InterPro" id="IPR006674">
    <property type="entry name" value="HD_domain"/>
</dbReference>
<dbReference type="PROSITE" id="PS51831">
    <property type="entry name" value="HD"/>
    <property type="match status" value="1"/>
</dbReference>
<evidence type="ECO:0000256" key="10">
    <source>
        <dbReference type="ARBA" id="ARBA00022884"/>
    </source>
</evidence>
<evidence type="ECO:0000313" key="15">
    <source>
        <dbReference type="Proteomes" id="UP000434052"/>
    </source>
</evidence>
<dbReference type="Gene3D" id="1.10.3090.10">
    <property type="entry name" value="cca-adding enzyme, domain 2"/>
    <property type="match status" value="1"/>
</dbReference>
<dbReference type="PANTHER" id="PTHR47545">
    <property type="entry name" value="MULTIFUNCTIONAL CCA PROTEIN"/>
    <property type="match status" value="1"/>
</dbReference>
<dbReference type="Gene3D" id="3.30.460.10">
    <property type="entry name" value="Beta Polymerase, domain 2"/>
    <property type="match status" value="1"/>
</dbReference>
<dbReference type="InterPro" id="IPR050124">
    <property type="entry name" value="tRNA_CCA-adding_enzyme"/>
</dbReference>
<dbReference type="InterPro" id="IPR003607">
    <property type="entry name" value="HD/PDEase_dom"/>
</dbReference>
<keyword evidence="8" id="KW-0067">ATP-binding</keyword>
<evidence type="ECO:0000256" key="9">
    <source>
        <dbReference type="ARBA" id="ARBA00022842"/>
    </source>
</evidence>
<dbReference type="InterPro" id="IPR032828">
    <property type="entry name" value="PolyA_RNA-bd"/>
</dbReference>
<dbReference type="EMBL" id="QMIF01000003">
    <property type="protein sequence ID" value="TVM35273.1"/>
    <property type="molecule type" value="Genomic_DNA"/>
</dbReference>
<evidence type="ECO:0000256" key="8">
    <source>
        <dbReference type="ARBA" id="ARBA00022840"/>
    </source>
</evidence>
<keyword evidence="2 11" id="KW-0808">Transferase</keyword>
<dbReference type="GO" id="GO:0008033">
    <property type="term" value="P:tRNA processing"/>
    <property type="evidence" value="ECO:0007669"/>
    <property type="project" value="UniProtKB-KW"/>
</dbReference>
<evidence type="ECO:0000256" key="7">
    <source>
        <dbReference type="ARBA" id="ARBA00022800"/>
    </source>
</evidence>
<keyword evidence="10 11" id="KW-0694">RNA-binding</keyword>
<comment type="similarity">
    <text evidence="11">Belongs to the tRNA nucleotidyltransferase/poly(A) polymerase family.</text>
</comment>
<dbReference type="Proteomes" id="UP000434052">
    <property type="component" value="Unassembled WGS sequence"/>
</dbReference>
<keyword evidence="6" id="KW-0547">Nucleotide-binding</keyword>
<dbReference type="GO" id="GO:0016779">
    <property type="term" value="F:nucleotidyltransferase activity"/>
    <property type="evidence" value="ECO:0007669"/>
    <property type="project" value="UniProtKB-KW"/>
</dbReference>
<dbReference type="PANTHER" id="PTHR47545:SF1">
    <property type="entry name" value="MULTIFUNCTIONAL CCA PROTEIN"/>
    <property type="match status" value="1"/>
</dbReference>
<organism evidence="14 15">
    <name type="scientific">Oceanidesulfovibrio marinus</name>
    <dbReference type="NCBI Taxonomy" id="370038"/>
    <lineage>
        <taxon>Bacteria</taxon>
        <taxon>Pseudomonadati</taxon>
        <taxon>Thermodesulfobacteriota</taxon>
        <taxon>Desulfovibrionia</taxon>
        <taxon>Desulfovibrionales</taxon>
        <taxon>Desulfovibrionaceae</taxon>
        <taxon>Oceanidesulfovibrio</taxon>
    </lineage>
</organism>
<keyword evidence="7" id="KW-0692">RNA repair</keyword>
<dbReference type="InterPro" id="IPR043519">
    <property type="entry name" value="NT_sf"/>
</dbReference>
<keyword evidence="4" id="KW-0548">Nucleotidyltransferase</keyword>
<evidence type="ECO:0000259" key="13">
    <source>
        <dbReference type="PROSITE" id="PS51831"/>
    </source>
</evidence>
<keyword evidence="3" id="KW-0819">tRNA processing</keyword>
<dbReference type="GO" id="GO:0005524">
    <property type="term" value="F:ATP binding"/>
    <property type="evidence" value="ECO:0007669"/>
    <property type="project" value="UniProtKB-KW"/>
</dbReference>
<dbReference type="AlphaFoldDB" id="A0A6P1ZJ04"/>
<feature type="region of interest" description="Disordered" evidence="12">
    <location>
        <begin position="352"/>
        <end position="383"/>
    </location>
</feature>
<evidence type="ECO:0000256" key="4">
    <source>
        <dbReference type="ARBA" id="ARBA00022695"/>
    </source>
</evidence>